<dbReference type="EMBL" id="JBEDUW010000310">
    <property type="protein sequence ID" value="KAK9901426.1"/>
    <property type="molecule type" value="Genomic_DNA"/>
</dbReference>
<proteinExistence type="predicted"/>
<dbReference type="PANTHER" id="PTHR33499">
    <property type="entry name" value="OS12G0282400 PROTEIN-RELATED"/>
    <property type="match status" value="1"/>
</dbReference>
<dbReference type="AlphaFoldDB" id="A0AAW1VKD0"/>
<protein>
    <recommendedName>
        <fullName evidence="4">Transposase, Ptta/En/Spm, plant</fullName>
    </recommendedName>
</protein>
<dbReference type="Pfam" id="PF03004">
    <property type="entry name" value="Transposase_24"/>
    <property type="match status" value="1"/>
</dbReference>
<name>A0AAW1VKD0_RUBAR</name>
<evidence type="ECO:0000313" key="2">
    <source>
        <dbReference type="EMBL" id="KAK9901426.1"/>
    </source>
</evidence>
<gene>
    <name evidence="2" type="ORF">M0R45_002132</name>
</gene>
<keyword evidence="3" id="KW-1185">Reference proteome</keyword>
<dbReference type="InterPro" id="IPR004252">
    <property type="entry name" value="Probable_transposase_24"/>
</dbReference>
<dbReference type="Proteomes" id="UP001457282">
    <property type="component" value="Unassembled WGS sequence"/>
</dbReference>
<keyword evidence="1" id="KW-0175">Coiled coil</keyword>
<accession>A0AAW1VKD0</accession>
<reference evidence="2 3" key="1">
    <citation type="journal article" date="2023" name="G3 (Bethesda)">
        <title>A chromosome-length genome assembly and annotation of blackberry (Rubus argutus, cv. 'Hillquist').</title>
        <authorList>
            <person name="Bruna T."/>
            <person name="Aryal R."/>
            <person name="Dudchenko O."/>
            <person name="Sargent D.J."/>
            <person name="Mead D."/>
            <person name="Buti M."/>
            <person name="Cavallini A."/>
            <person name="Hytonen T."/>
            <person name="Andres J."/>
            <person name="Pham M."/>
            <person name="Weisz D."/>
            <person name="Mascagni F."/>
            <person name="Usai G."/>
            <person name="Natali L."/>
            <person name="Bassil N."/>
            <person name="Fernandez G.E."/>
            <person name="Lomsadze A."/>
            <person name="Armour M."/>
            <person name="Olukolu B."/>
            <person name="Poorten T."/>
            <person name="Britton C."/>
            <person name="Davik J."/>
            <person name="Ashrafi H."/>
            <person name="Aiden E.L."/>
            <person name="Borodovsky M."/>
            <person name="Worthington M."/>
        </authorList>
    </citation>
    <scope>NUCLEOTIDE SEQUENCE [LARGE SCALE GENOMIC DNA]</scope>
    <source>
        <strain evidence="2">PI 553951</strain>
    </source>
</reference>
<feature type="coiled-coil region" evidence="1">
    <location>
        <begin position="300"/>
        <end position="355"/>
    </location>
</feature>
<evidence type="ECO:0008006" key="4">
    <source>
        <dbReference type="Google" id="ProtNLM"/>
    </source>
</evidence>
<evidence type="ECO:0000313" key="3">
    <source>
        <dbReference type="Proteomes" id="UP001457282"/>
    </source>
</evidence>
<sequence length="374" mass="43237">MSTALISSKTVKDPDFHKSITTSSSTYNAVINNSISPFVSTYDKIIPKENNTGAAHKKRRGETRGLELTKKKRPGHQIDIDIPEHVRRAVGVNCQSYITNIGCIVRQNVPLQVKSWNEIDRTNVTYLLRRVREKFKLGNEPHVDEAIEEDMKRRYTTWRYNLHKKFLQYKSVEEAHENRPENVGEDDWNYLINWWQDDEFLDLSEKNKKNRDKLAITHCAGTKAFSRIRYENQNPENGEEPSRIDMFKLTRFSKKKTSWVGDVTENAFDEMTKLKNPSHTNEESVEAMSDDEIYDQIISTIEARRRADEAERRSTQLADELETVKASAAQQNEELEAVKVSAAQQSEELKAVKAKQNETDALLKKLMAQLTSRK</sequence>
<dbReference type="PANTHER" id="PTHR33499:SF43">
    <property type="entry name" value="TRANSPOSASE, PTTA_EN_SPM, PLANT"/>
    <property type="match status" value="1"/>
</dbReference>
<evidence type="ECO:0000256" key="1">
    <source>
        <dbReference type="SAM" id="Coils"/>
    </source>
</evidence>
<organism evidence="2 3">
    <name type="scientific">Rubus argutus</name>
    <name type="common">Southern blackberry</name>
    <dbReference type="NCBI Taxonomy" id="59490"/>
    <lineage>
        <taxon>Eukaryota</taxon>
        <taxon>Viridiplantae</taxon>
        <taxon>Streptophyta</taxon>
        <taxon>Embryophyta</taxon>
        <taxon>Tracheophyta</taxon>
        <taxon>Spermatophyta</taxon>
        <taxon>Magnoliopsida</taxon>
        <taxon>eudicotyledons</taxon>
        <taxon>Gunneridae</taxon>
        <taxon>Pentapetalae</taxon>
        <taxon>rosids</taxon>
        <taxon>fabids</taxon>
        <taxon>Rosales</taxon>
        <taxon>Rosaceae</taxon>
        <taxon>Rosoideae</taxon>
        <taxon>Rosoideae incertae sedis</taxon>
        <taxon>Rubus</taxon>
    </lineage>
</organism>
<comment type="caution">
    <text evidence="2">The sequence shown here is derived from an EMBL/GenBank/DDBJ whole genome shotgun (WGS) entry which is preliminary data.</text>
</comment>